<evidence type="ECO:0000256" key="5">
    <source>
        <dbReference type="ARBA" id="ARBA00022840"/>
    </source>
</evidence>
<dbReference type="InterPro" id="IPR038718">
    <property type="entry name" value="SNF2-like_sf"/>
</dbReference>
<comment type="subcellular location">
    <subcellularLocation>
        <location evidence="1">Nucleus</location>
    </subcellularLocation>
</comment>
<proteinExistence type="predicted"/>
<keyword evidence="4" id="KW-0347">Helicase</keyword>
<dbReference type="PROSITE" id="PS51194">
    <property type="entry name" value="HELICASE_CTER"/>
    <property type="match status" value="1"/>
</dbReference>
<dbReference type="EMBL" id="CACTIH010009306">
    <property type="protein sequence ID" value="CAA3029386.1"/>
    <property type="molecule type" value="Genomic_DNA"/>
</dbReference>
<dbReference type="InterPro" id="IPR000330">
    <property type="entry name" value="SNF2_N"/>
</dbReference>
<dbReference type="Pfam" id="PF00176">
    <property type="entry name" value="SNF2-rel_dom"/>
    <property type="match status" value="1"/>
</dbReference>
<accession>A0A8S0VES8</accession>
<evidence type="ECO:0000256" key="7">
    <source>
        <dbReference type="SAM" id="MobiDB-lite"/>
    </source>
</evidence>
<comment type="caution">
    <text evidence="10">The sequence shown here is derived from an EMBL/GenBank/DDBJ whole genome shotgun (WGS) entry which is preliminary data.</text>
</comment>
<feature type="region of interest" description="Disordered" evidence="7">
    <location>
        <begin position="395"/>
        <end position="474"/>
    </location>
</feature>
<dbReference type="PANTHER" id="PTHR45821">
    <property type="entry name" value="SNF2 DOMAIN-CONTAINING PROTEIN CLASSY 2-RELATED"/>
    <property type="match status" value="1"/>
</dbReference>
<evidence type="ECO:0000256" key="4">
    <source>
        <dbReference type="ARBA" id="ARBA00022806"/>
    </source>
</evidence>
<protein>
    <submittedName>
        <fullName evidence="10">SNF2 domain-containing CLASSY 4-like</fullName>
    </submittedName>
</protein>
<dbReference type="PANTHER" id="PTHR45821:SF5">
    <property type="entry name" value="SNF2 DOMAIN-CONTAINING PROTEIN CLASSY 4"/>
    <property type="match status" value="1"/>
</dbReference>
<name>A0A8S0VES8_OLEEU</name>
<dbReference type="GO" id="GO:0004386">
    <property type="term" value="F:helicase activity"/>
    <property type="evidence" value="ECO:0007669"/>
    <property type="project" value="UniProtKB-KW"/>
</dbReference>
<organism evidence="10 11">
    <name type="scientific">Olea europaea subsp. europaea</name>
    <dbReference type="NCBI Taxonomy" id="158383"/>
    <lineage>
        <taxon>Eukaryota</taxon>
        <taxon>Viridiplantae</taxon>
        <taxon>Streptophyta</taxon>
        <taxon>Embryophyta</taxon>
        <taxon>Tracheophyta</taxon>
        <taxon>Spermatophyta</taxon>
        <taxon>Magnoliopsida</taxon>
        <taxon>eudicotyledons</taxon>
        <taxon>Gunneridae</taxon>
        <taxon>Pentapetalae</taxon>
        <taxon>asterids</taxon>
        <taxon>lamiids</taxon>
        <taxon>Lamiales</taxon>
        <taxon>Oleaceae</taxon>
        <taxon>Oleeae</taxon>
        <taxon>Olea</taxon>
    </lineage>
</organism>
<evidence type="ECO:0000256" key="3">
    <source>
        <dbReference type="ARBA" id="ARBA00022801"/>
    </source>
</evidence>
<dbReference type="SMART" id="SM00490">
    <property type="entry name" value="HELICc"/>
    <property type="match status" value="1"/>
</dbReference>
<dbReference type="SMART" id="SM00487">
    <property type="entry name" value="DEXDc"/>
    <property type="match status" value="1"/>
</dbReference>
<feature type="compositionally biased region" description="Acidic residues" evidence="7">
    <location>
        <begin position="244"/>
        <end position="264"/>
    </location>
</feature>
<dbReference type="InterPro" id="IPR044567">
    <property type="entry name" value="CLSY/DRD1"/>
</dbReference>
<dbReference type="InterPro" id="IPR027417">
    <property type="entry name" value="P-loop_NTPase"/>
</dbReference>
<keyword evidence="5" id="KW-0067">ATP-binding</keyword>
<dbReference type="GO" id="GO:0005634">
    <property type="term" value="C:nucleus"/>
    <property type="evidence" value="ECO:0007669"/>
    <property type="project" value="UniProtKB-SubCell"/>
</dbReference>
<feature type="compositionally biased region" description="Basic and acidic residues" evidence="7">
    <location>
        <begin position="775"/>
        <end position="789"/>
    </location>
</feature>
<sequence length="1537" mass="171663">MILFSSAHQFGEMHAGSPSSSSVAKRTRRQWEIFYRNWHNEVKKKLAGESSGNGVRYKGVIIGENTGGVGNNEGSYSLNPENDEISRENHVRRTGEGSGSEIIGKKADEIGSVRGGIIGKKKLNGVKNEDVDDQPVVGGVKRMDEKVPSTGSCSKSGLIPNDGSVACKNCGFHNVCTVVADTVVTVNDGKNSGVRRRGRPRNEPLNKGNEVPLQTSVDLGKSAEMVDSEDSEESMDSDGSHDDYSDEDYEASSEEDEDDSDEVYEANLWSCSGESDMSKHCNEETDEDTYSDNSMGGPIKTKVRPEEKEQPFVDHSFISGSSDSSSSNFNQQTEKDTFFGNDVSSAREEEKEQSLSLSSGSSDSLNSDVNYVGSAGQEEKEQTLFEHLLSCKSDSLMSGDSDSLSSDVNYMGNANREEKEQSLVDHSLSSSDSDSLRSDSESLSSDVNYVGSTSQEEKEQPVGHHSLSSGDSDVAKYFDKYRGSSITTKVDQQEQQQRVVDPLSSGDFDFSKHCSGVNEEKDDEGYCNNHGACPIKMKVDQEEKEQTGVSAGKNMITNEERDSELPGLKRKYEPYSKDGSQENGDGTDTVKLSKKDSELAGSKRKCELYPNYGYVDDSQEDGDGNAVKFSKQDHELPGTERGYKPYSNDGHLDDSKKDGDGTDTVKFTKEEKRLELENFSWRVPISKGEKSNSSLDVEYKSSAKKDSRNAKCVQRTGQKGTRKVGIFGKEKTGAPGNLDSIKATFDSIEKEVDESTPGKKKTGAERNHLNVSVDSIDKEASEPTPSEKRTNEAIKMLVDLIEKEADGPKEYFAPLYNNPNSLPLKFRFEDEKPSPPEKSEWEKELESLFCDLNMGLREIEPGCKNPSTVCDNNDDESVPQVNNSTPAGLCLRGEHDPVFDEQMGIKCKYCAVVLLEIEDILPPFYTPPSGRTDRKDFGDSHNRIFDQIQFQDTDCGNPSSSSIHETGTDWNLILNTVDGMYPHQLEGFKFMWKNIARDGNGCIISHAPGTGKTRLTIVFLQAFMNKNRKCRPVIIAPRGMLLTWEDEFRKWGVNVPFHNLNKLELSEEENAFSEKLIGQVRSHWRIRDRIRFVKVISWLKSNSILGVSYPLFEKLAGEHQRKEQYDQIRELLLKKPGLLVLDEGHTPRSDQSLTWKALANVATNRRIMLSGTPFQNNFEELYNTLCLVNPLFADQIDEIHPSCKRGRKMINRTRGKRGTLTKFLSETTNDQLMKLRTMIDPFVHVHKGTILQESLPGLRDSLVFLRPTELQNSLLQIASNGKPFLHEVCLVSLISVHPSLVADQEMFSAYKSEIERIESTIDAGVKTKFVTKLIWLADALGERVLVFSHFIDPLVFIKQQLQSQFSWNEGREVLYMDGKLEQNQRQYSINSFNDESSEAKVLLASQKACSEGINLVGASRVVLLDTAWNPSVERQAISRAYRLGQKKVVHVYRLITSGTVEVQKYAFQAHKDRISQLIFSPTDGPTCHSETSNIVSEDKVFEALVDDKSINHIFEKIIHQPKASDLIDTFDFTDLKL</sequence>
<feature type="region of interest" description="Disordered" evidence="7">
    <location>
        <begin position="486"/>
        <end position="509"/>
    </location>
</feature>
<dbReference type="InterPro" id="IPR014001">
    <property type="entry name" value="Helicase_ATP-bd"/>
</dbReference>
<dbReference type="GO" id="GO:0080188">
    <property type="term" value="P:gene silencing by siRNA-directed DNA methylation"/>
    <property type="evidence" value="ECO:0007669"/>
    <property type="project" value="InterPro"/>
</dbReference>
<feature type="compositionally biased region" description="Low complexity" evidence="7">
    <location>
        <begin position="424"/>
        <end position="433"/>
    </location>
</feature>
<evidence type="ECO:0000259" key="8">
    <source>
        <dbReference type="PROSITE" id="PS51192"/>
    </source>
</evidence>
<evidence type="ECO:0000313" key="11">
    <source>
        <dbReference type="Proteomes" id="UP000594638"/>
    </source>
</evidence>
<feature type="compositionally biased region" description="Basic and acidic residues" evidence="7">
    <location>
        <begin position="570"/>
        <end position="580"/>
    </location>
</feature>
<feature type="region of interest" description="Disordered" evidence="7">
    <location>
        <begin position="685"/>
        <end position="789"/>
    </location>
</feature>
<dbReference type="InterPro" id="IPR001650">
    <property type="entry name" value="Helicase_C-like"/>
</dbReference>
<dbReference type="Gene3D" id="3.40.50.10810">
    <property type="entry name" value="Tandem AAA-ATPase domain"/>
    <property type="match status" value="1"/>
</dbReference>
<feature type="domain" description="Helicase ATP-binding" evidence="8">
    <location>
        <begin position="993"/>
        <end position="1191"/>
    </location>
</feature>
<evidence type="ECO:0000256" key="2">
    <source>
        <dbReference type="ARBA" id="ARBA00022741"/>
    </source>
</evidence>
<feature type="compositionally biased region" description="Low complexity" evidence="7">
    <location>
        <begin position="316"/>
        <end position="327"/>
    </location>
</feature>
<dbReference type="GO" id="GO:0016787">
    <property type="term" value="F:hydrolase activity"/>
    <property type="evidence" value="ECO:0007669"/>
    <property type="project" value="UniProtKB-KW"/>
</dbReference>
<evidence type="ECO:0000256" key="6">
    <source>
        <dbReference type="ARBA" id="ARBA00023242"/>
    </source>
</evidence>
<dbReference type="InterPro" id="IPR049730">
    <property type="entry name" value="SNF2/RAD54-like_C"/>
</dbReference>
<dbReference type="Proteomes" id="UP000594638">
    <property type="component" value="Unassembled WGS sequence"/>
</dbReference>
<feature type="region of interest" description="Disordered" evidence="7">
    <location>
        <begin position="538"/>
        <end position="668"/>
    </location>
</feature>
<keyword evidence="3" id="KW-0378">Hydrolase</keyword>
<keyword evidence="11" id="KW-1185">Reference proteome</keyword>
<dbReference type="Pfam" id="PF00271">
    <property type="entry name" value="Helicase_C"/>
    <property type="match status" value="1"/>
</dbReference>
<feature type="compositionally biased region" description="Basic and acidic residues" evidence="7">
    <location>
        <begin position="630"/>
        <end position="643"/>
    </location>
</feature>
<keyword evidence="6" id="KW-0539">Nucleus</keyword>
<dbReference type="SUPFAM" id="SSF52540">
    <property type="entry name" value="P-loop containing nucleoside triphosphate hydrolases"/>
    <property type="match status" value="2"/>
</dbReference>
<reference evidence="10 11" key="1">
    <citation type="submission" date="2019-12" db="EMBL/GenBank/DDBJ databases">
        <authorList>
            <person name="Alioto T."/>
            <person name="Alioto T."/>
            <person name="Gomez Garrido J."/>
        </authorList>
    </citation>
    <scope>NUCLEOTIDE SEQUENCE [LARGE SCALE GENOMIC DNA]</scope>
</reference>
<dbReference type="OrthoDB" id="2020972at2759"/>
<feature type="compositionally biased region" description="Acidic residues" evidence="7">
    <location>
        <begin position="226"/>
        <end position="236"/>
    </location>
</feature>
<dbReference type="PROSITE" id="PS51192">
    <property type="entry name" value="HELICASE_ATP_BIND_1"/>
    <property type="match status" value="1"/>
</dbReference>
<feature type="domain" description="Helicase C-terminal" evidence="9">
    <location>
        <begin position="1332"/>
        <end position="1485"/>
    </location>
</feature>
<evidence type="ECO:0000313" key="10">
    <source>
        <dbReference type="EMBL" id="CAA3029386.1"/>
    </source>
</evidence>
<dbReference type="CDD" id="cd18793">
    <property type="entry name" value="SF2_C_SNF"/>
    <property type="match status" value="1"/>
</dbReference>
<dbReference type="Gene3D" id="3.40.50.300">
    <property type="entry name" value="P-loop containing nucleotide triphosphate hydrolases"/>
    <property type="match status" value="1"/>
</dbReference>
<feature type="compositionally biased region" description="Low complexity" evidence="7">
    <location>
        <begin position="354"/>
        <end position="367"/>
    </location>
</feature>
<keyword evidence="2" id="KW-0547">Nucleotide-binding</keyword>
<evidence type="ECO:0000259" key="9">
    <source>
        <dbReference type="PROSITE" id="PS51194"/>
    </source>
</evidence>
<feature type="compositionally biased region" description="Basic and acidic residues" evidence="7">
    <location>
        <begin position="650"/>
        <end position="660"/>
    </location>
</feature>
<dbReference type="Gramene" id="OE9A057997T1">
    <property type="protein sequence ID" value="OE9A057997C1"/>
    <property type="gene ID" value="OE9A057997"/>
</dbReference>
<feature type="compositionally biased region" description="Basic and acidic residues" evidence="7">
    <location>
        <begin position="697"/>
        <end position="709"/>
    </location>
</feature>
<feature type="region of interest" description="Disordered" evidence="7">
    <location>
        <begin position="188"/>
        <end position="379"/>
    </location>
</feature>
<evidence type="ECO:0000256" key="1">
    <source>
        <dbReference type="ARBA" id="ARBA00004123"/>
    </source>
</evidence>
<feature type="compositionally biased region" description="Basic and acidic residues" evidence="7">
    <location>
        <begin position="303"/>
        <end position="312"/>
    </location>
</feature>
<dbReference type="GO" id="GO:0005524">
    <property type="term" value="F:ATP binding"/>
    <property type="evidence" value="ECO:0007669"/>
    <property type="project" value="UniProtKB-KW"/>
</dbReference>
<feature type="compositionally biased region" description="Low complexity" evidence="7">
    <location>
        <begin position="395"/>
        <end position="407"/>
    </location>
</feature>
<gene>
    <name evidence="10" type="ORF">OLEA9_A057997</name>
</gene>